<keyword evidence="1" id="KW-0175">Coiled coil</keyword>
<gene>
    <name evidence="3" type="ORF">D915_008409</name>
</gene>
<dbReference type="Proteomes" id="UP000230066">
    <property type="component" value="Unassembled WGS sequence"/>
</dbReference>
<evidence type="ECO:0000256" key="1">
    <source>
        <dbReference type="SAM" id="Coils"/>
    </source>
</evidence>
<dbReference type="EMBL" id="JXXN02004541">
    <property type="protein sequence ID" value="THD20509.1"/>
    <property type="molecule type" value="Genomic_DNA"/>
</dbReference>
<feature type="coiled-coil region" evidence="1">
    <location>
        <begin position="229"/>
        <end position="256"/>
    </location>
</feature>
<name>A0A4E0QYJ0_FASHE</name>
<evidence type="ECO:0000313" key="3">
    <source>
        <dbReference type="EMBL" id="THD20509.1"/>
    </source>
</evidence>
<sequence>MDPGHLYSSFTVIKELDNLSLPEGELLITETSFSSEEANVSRDITAHTVDQTDDGFLMTGAKDSNPSGHCIPSGQCRDLSIFVSAYFTLLHVASKSTSKKSCGMSTVVIEAPDPSGLIRLNDSRLCCGTDRENALRPVSAPISPTLDTDVKPGAYFAKAQSTGQSCNSPTLVSSQVSSTPTLQSVAVNVALSKAIRCPDWDGFPTLETQVTTCVHTEDPSRCVTQQSTIDRLDEELRIVRRELDLQRQETESLRQQLSAFQTPLTVPKKILSSVDPTSVVQKAGLLSAVVHKNGNFPIRPLTVDSPTNGIASQTRIEPAMLEMIEDNEETECAFWGPVPDLLPESTQMFSSIHLDASDGTADENLAHCLTKALNDSITEGSLVNHISSYESSRNRTPAFPTSQLPAFIPLTSSLFSAVSANDLTVPPRAAIPAPTGSRCRSAGAPRTTTSSATSDGMAQA</sequence>
<evidence type="ECO:0000256" key="2">
    <source>
        <dbReference type="SAM" id="MobiDB-lite"/>
    </source>
</evidence>
<reference evidence="3" key="1">
    <citation type="submission" date="2019-03" db="EMBL/GenBank/DDBJ databases">
        <title>Improved annotation for the trematode Fasciola hepatica.</title>
        <authorList>
            <person name="Choi Y.-J."/>
            <person name="Martin J."/>
            <person name="Mitreva M."/>
        </authorList>
    </citation>
    <scope>NUCLEOTIDE SEQUENCE [LARGE SCALE GENOMIC DNA]</scope>
</reference>
<evidence type="ECO:0000313" key="4">
    <source>
        <dbReference type="Proteomes" id="UP000230066"/>
    </source>
</evidence>
<organism evidence="3 4">
    <name type="scientific">Fasciola hepatica</name>
    <name type="common">Liver fluke</name>
    <dbReference type="NCBI Taxonomy" id="6192"/>
    <lineage>
        <taxon>Eukaryota</taxon>
        <taxon>Metazoa</taxon>
        <taxon>Spiralia</taxon>
        <taxon>Lophotrochozoa</taxon>
        <taxon>Platyhelminthes</taxon>
        <taxon>Trematoda</taxon>
        <taxon>Digenea</taxon>
        <taxon>Plagiorchiida</taxon>
        <taxon>Echinostomata</taxon>
        <taxon>Echinostomatoidea</taxon>
        <taxon>Fasciolidae</taxon>
        <taxon>Fasciola</taxon>
    </lineage>
</organism>
<comment type="caution">
    <text evidence="3">The sequence shown here is derived from an EMBL/GenBank/DDBJ whole genome shotgun (WGS) entry which is preliminary data.</text>
</comment>
<feature type="region of interest" description="Disordered" evidence="2">
    <location>
        <begin position="429"/>
        <end position="460"/>
    </location>
</feature>
<accession>A0A4E0QYJ0</accession>
<proteinExistence type="predicted"/>
<feature type="compositionally biased region" description="Polar residues" evidence="2">
    <location>
        <begin position="446"/>
        <end position="460"/>
    </location>
</feature>
<dbReference type="AlphaFoldDB" id="A0A4E0QYJ0"/>
<protein>
    <submittedName>
        <fullName evidence="3">Uncharacterized protein</fullName>
    </submittedName>
</protein>
<keyword evidence="4" id="KW-1185">Reference proteome</keyword>